<gene>
    <name evidence="2" type="ORF">HCEG_06916</name>
</gene>
<name>F0UNZ7_AJEC8</name>
<feature type="region of interest" description="Disordered" evidence="1">
    <location>
        <begin position="20"/>
        <end position="53"/>
    </location>
</feature>
<dbReference type="EMBL" id="DS990640">
    <property type="protein sequence ID" value="EGC47701.1"/>
    <property type="molecule type" value="Genomic_DNA"/>
</dbReference>
<evidence type="ECO:0000256" key="1">
    <source>
        <dbReference type="SAM" id="MobiDB-lite"/>
    </source>
</evidence>
<evidence type="ECO:0000313" key="3">
    <source>
        <dbReference type="Proteomes" id="UP000008142"/>
    </source>
</evidence>
<dbReference type="OrthoDB" id="10563333at2759"/>
<organism evidence="3">
    <name type="scientific">Ajellomyces capsulatus (strain H88)</name>
    <name type="common">Darling's disease fungus</name>
    <name type="synonym">Histoplasma capsulatum</name>
    <dbReference type="NCBI Taxonomy" id="544711"/>
    <lineage>
        <taxon>Eukaryota</taxon>
        <taxon>Fungi</taxon>
        <taxon>Dikarya</taxon>
        <taxon>Ascomycota</taxon>
        <taxon>Pezizomycotina</taxon>
        <taxon>Eurotiomycetes</taxon>
        <taxon>Eurotiomycetidae</taxon>
        <taxon>Onygenales</taxon>
        <taxon>Ajellomycetaceae</taxon>
        <taxon>Histoplasma</taxon>
    </lineage>
</organism>
<protein>
    <submittedName>
        <fullName evidence="2">Predicted protein</fullName>
    </submittedName>
</protein>
<feature type="region of interest" description="Disordered" evidence="1">
    <location>
        <begin position="101"/>
        <end position="127"/>
    </location>
</feature>
<proteinExistence type="predicted"/>
<dbReference type="HOGENOM" id="CLU_811252_0_0_1"/>
<dbReference type="AlphaFoldDB" id="F0UNZ7"/>
<dbReference type="Proteomes" id="UP000008142">
    <property type="component" value="Unassembled WGS sequence"/>
</dbReference>
<accession>F0UNZ7</accession>
<evidence type="ECO:0000313" key="2">
    <source>
        <dbReference type="EMBL" id="EGC47701.1"/>
    </source>
</evidence>
<feature type="compositionally biased region" description="Basic and acidic residues" evidence="1">
    <location>
        <begin position="33"/>
        <end position="49"/>
    </location>
</feature>
<sequence length="342" mass="37022">MATVLHGMAHRHISEECTVSPASDPSWVFGDTPQKETKLDDLPNQEHRYSHGAKNSNVDTHWAACTLSFTQEMQHFASDSDNATSAVGRRMVRAGRLPLSILNDEKGGGARSQAPTPKHGKQNSELVDGGAEFGSRIRGRFFHPGIPGSAGLGLRPSTTLQMVHTLARALTTGIPISKKMLPYLFRNSPIDGLVHQKSNNPPGPGRVLESKLFIATLVDDGISMGDEPHMPLRINAHNNVVVERSARTDERGFLENQRKISGTSGEIFIVPSQPGACHDANDATIPDQTSDDLLSSQAAGTKNPWNGVALKYRRIHLSSVGAVLVHRLFFSQPPGSTPTGWI</sequence>
<reference evidence="3" key="1">
    <citation type="submission" date="2008-07" db="EMBL/GenBank/DDBJ databases">
        <title>Annotation of Ajellomyces capsulatus strain H88.</title>
        <authorList>
            <person name="Champion M."/>
            <person name="Cuomo C."/>
            <person name="Ma L.-J."/>
            <person name="Henn M.R."/>
            <person name="Sil A."/>
            <person name="Goldman B."/>
            <person name="Young S.K."/>
            <person name="Kodira C.D."/>
            <person name="Zeng Q."/>
            <person name="Koehrsen M."/>
            <person name="Alvarado L."/>
            <person name="Berlin A."/>
            <person name="Borenstein D."/>
            <person name="Chen Z."/>
            <person name="Engels R."/>
            <person name="Freedman E."/>
            <person name="Gellesch M."/>
            <person name="Goldberg J."/>
            <person name="Griggs A."/>
            <person name="Gujja S."/>
            <person name="Heiman D."/>
            <person name="Hepburn T."/>
            <person name="Howarth C."/>
            <person name="Jen D."/>
            <person name="Larson L."/>
            <person name="Lewis B."/>
            <person name="Mehta T."/>
            <person name="Park D."/>
            <person name="Pearson M."/>
            <person name="Roberts A."/>
            <person name="Saif S."/>
            <person name="Shea T."/>
            <person name="Shenoy N."/>
            <person name="Sisk P."/>
            <person name="Stolte C."/>
            <person name="Sykes S."/>
            <person name="Walk T."/>
            <person name="White J."/>
            <person name="Yandava C."/>
            <person name="Klein B."/>
            <person name="McEwen J.G."/>
            <person name="Puccia R."/>
            <person name="Goldman G.H."/>
            <person name="Felipe M.S."/>
            <person name="Nino-Vega G."/>
            <person name="San-Blas G."/>
            <person name="Taylor J."/>
            <person name="Mendoza L."/>
            <person name="Galagan J."/>
            <person name="Nusbaum C."/>
            <person name="Birren B."/>
        </authorList>
    </citation>
    <scope>NUCLEOTIDE SEQUENCE [LARGE SCALE GENOMIC DNA]</scope>
    <source>
        <strain evidence="3">H88</strain>
    </source>
</reference>